<feature type="transmembrane region" description="Helical" evidence="5">
    <location>
        <begin position="236"/>
        <end position="257"/>
    </location>
</feature>
<dbReference type="GO" id="GO:0015095">
    <property type="term" value="F:magnesium ion transmembrane transporter activity"/>
    <property type="evidence" value="ECO:0007669"/>
    <property type="project" value="InterPro"/>
</dbReference>
<proteinExistence type="predicted"/>
<feature type="transmembrane region" description="Helical" evidence="5">
    <location>
        <begin position="78"/>
        <end position="97"/>
    </location>
</feature>
<feature type="transmembrane region" description="Helical" evidence="5">
    <location>
        <begin position="269"/>
        <end position="287"/>
    </location>
</feature>
<feature type="transmembrane region" description="Helical" evidence="5">
    <location>
        <begin position="135"/>
        <end position="157"/>
    </location>
</feature>
<evidence type="ECO:0008006" key="7">
    <source>
        <dbReference type="Google" id="ProtNLM"/>
    </source>
</evidence>
<protein>
    <recommendedName>
        <fullName evidence="7">Magnesium transporter</fullName>
    </recommendedName>
</protein>
<keyword evidence="4 5" id="KW-0472">Membrane</keyword>
<dbReference type="GO" id="GO:0016020">
    <property type="term" value="C:membrane"/>
    <property type="evidence" value="ECO:0007669"/>
    <property type="project" value="UniProtKB-SubCell"/>
</dbReference>
<keyword evidence="3 5" id="KW-1133">Transmembrane helix</keyword>
<dbReference type="AlphaFoldDB" id="A0A7S4F6L0"/>
<feature type="transmembrane region" description="Helical" evidence="5">
    <location>
        <begin position="169"/>
        <end position="196"/>
    </location>
</feature>
<evidence type="ECO:0000256" key="4">
    <source>
        <dbReference type="ARBA" id="ARBA00023136"/>
    </source>
</evidence>
<dbReference type="InterPro" id="IPR008521">
    <property type="entry name" value="Mg_trans_NIPA"/>
</dbReference>
<dbReference type="Gene3D" id="1.10.3730.20">
    <property type="match status" value="1"/>
</dbReference>
<dbReference type="SUPFAM" id="SSF103481">
    <property type="entry name" value="Multidrug resistance efflux transporter EmrE"/>
    <property type="match status" value="1"/>
</dbReference>
<feature type="transmembrane region" description="Helical" evidence="5">
    <location>
        <begin position="106"/>
        <end position="123"/>
    </location>
</feature>
<name>A0A7S4F6L0_CHRCT</name>
<dbReference type="Pfam" id="PF05653">
    <property type="entry name" value="Mg_trans_NIPA"/>
    <property type="match status" value="1"/>
</dbReference>
<feature type="transmembrane region" description="Helical" evidence="5">
    <location>
        <begin position="52"/>
        <end position="72"/>
    </location>
</feature>
<dbReference type="InterPro" id="IPR037185">
    <property type="entry name" value="EmrE-like"/>
</dbReference>
<feature type="transmembrane region" description="Helical" evidence="5">
    <location>
        <begin position="202"/>
        <end position="224"/>
    </location>
</feature>
<gene>
    <name evidence="6" type="ORF">PCAR00345_LOCUS27766</name>
</gene>
<evidence type="ECO:0000256" key="1">
    <source>
        <dbReference type="ARBA" id="ARBA00004141"/>
    </source>
</evidence>
<dbReference type="PANTHER" id="PTHR12570">
    <property type="match status" value="1"/>
</dbReference>
<dbReference type="EMBL" id="HBIZ01043425">
    <property type="protein sequence ID" value="CAE0775132.1"/>
    <property type="molecule type" value="Transcribed_RNA"/>
</dbReference>
<organism evidence="6">
    <name type="scientific">Chrysotila carterae</name>
    <name type="common">Marine alga</name>
    <name type="synonym">Syracosphaera carterae</name>
    <dbReference type="NCBI Taxonomy" id="13221"/>
    <lineage>
        <taxon>Eukaryota</taxon>
        <taxon>Haptista</taxon>
        <taxon>Haptophyta</taxon>
        <taxon>Prymnesiophyceae</taxon>
        <taxon>Isochrysidales</taxon>
        <taxon>Isochrysidaceae</taxon>
        <taxon>Chrysotila</taxon>
    </lineage>
</organism>
<evidence type="ECO:0000256" key="3">
    <source>
        <dbReference type="ARBA" id="ARBA00022989"/>
    </source>
</evidence>
<evidence type="ECO:0000256" key="2">
    <source>
        <dbReference type="ARBA" id="ARBA00022692"/>
    </source>
</evidence>
<keyword evidence="2 5" id="KW-0812">Transmembrane</keyword>
<reference evidence="6" key="1">
    <citation type="submission" date="2021-01" db="EMBL/GenBank/DDBJ databases">
        <authorList>
            <person name="Corre E."/>
            <person name="Pelletier E."/>
            <person name="Niang G."/>
            <person name="Scheremetjew M."/>
            <person name="Finn R."/>
            <person name="Kale V."/>
            <person name="Holt S."/>
            <person name="Cochrane G."/>
            <person name="Meng A."/>
            <person name="Brown T."/>
            <person name="Cohen L."/>
        </authorList>
    </citation>
    <scope>NUCLEOTIDE SEQUENCE</scope>
    <source>
        <strain evidence="6">CCMP645</strain>
    </source>
</reference>
<dbReference type="PANTHER" id="PTHR12570:SF65">
    <property type="entry name" value="MAGNESIUM TRANSPORTER NIPA9-RELATED"/>
    <property type="match status" value="1"/>
</dbReference>
<sequence length="306" mass="32210">MAGSSADAALGVGLALISQVSQVGKGLQKEGVADLPELSVHTFEQYVHSRRWMLGIVLDIAGAVVGLVSLALLPISVAQPIFCNGLVVLALFSACYLKERLGWHEWGAVLFCVVGTTLLALTLEPTDYVGMDLLWVQAKMGGVLLCAVLAILALELLGQRARESQSAPLLELVTGMQAGICIGSGNAGLGCGLQLLRVGEGFTLVIAVSLMLVGLAFTSAHPIFANRGYKVGRVVIITAYLSLVSLATGVFMGHFVLGEPWPSEARASAMRVAGLVTIAASIFVLNGSEMCDFRSHKVFRKCAELV</sequence>
<accession>A0A7S4F6L0</accession>
<evidence type="ECO:0000313" key="6">
    <source>
        <dbReference type="EMBL" id="CAE0775132.1"/>
    </source>
</evidence>
<comment type="subcellular location">
    <subcellularLocation>
        <location evidence="1">Membrane</location>
        <topology evidence="1">Multi-pass membrane protein</topology>
    </subcellularLocation>
</comment>
<evidence type="ECO:0000256" key="5">
    <source>
        <dbReference type="SAM" id="Phobius"/>
    </source>
</evidence>